<reference evidence="2 3" key="1">
    <citation type="submission" date="2017-04" db="EMBL/GenBank/DDBJ databases">
        <authorList>
            <person name="Afonso C.L."/>
            <person name="Miller P.J."/>
            <person name="Scott M.A."/>
            <person name="Spackman E."/>
            <person name="Goraichik I."/>
            <person name="Dimitrov K.M."/>
            <person name="Suarez D.L."/>
            <person name="Swayne D.E."/>
        </authorList>
    </citation>
    <scope>NUCLEOTIDE SEQUENCE [LARGE SCALE GENOMIC DNA]</scope>
    <source>
        <strain evidence="2 3">DSM 5090</strain>
    </source>
</reference>
<dbReference type="Proteomes" id="UP000192738">
    <property type="component" value="Unassembled WGS sequence"/>
</dbReference>
<dbReference type="RefSeq" id="WP_084577545.1">
    <property type="nucleotide sequence ID" value="NZ_CP155572.1"/>
</dbReference>
<dbReference type="AlphaFoldDB" id="A0A1W2E594"/>
<dbReference type="InterPro" id="IPR019074">
    <property type="entry name" value="YabQ"/>
</dbReference>
<evidence type="ECO:0000313" key="2">
    <source>
        <dbReference type="EMBL" id="SMD04592.1"/>
    </source>
</evidence>
<keyword evidence="1" id="KW-0812">Transmembrane</keyword>
<keyword evidence="1" id="KW-1133">Transmembrane helix</keyword>
<proteinExistence type="predicted"/>
<feature type="transmembrane region" description="Helical" evidence="1">
    <location>
        <begin position="6"/>
        <end position="26"/>
    </location>
</feature>
<feature type="transmembrane region" description="Helical" evidence="1">
    <location>
        <begin position="38"/>
        <end position="62"/>
    </location>
</feature>
<gene>
    <name evidence="2" type="ORF">SAMN04488500_12074</name>
</gene>
<evidence type="ECO:0000256" key="1">
    <source>
        <dbReference type="SAM" id="Phobius"/>
    </source>
</evidence>
<dbReference type="EMBL" id="FWXI01000020">
    <property type="protein sequence ID" value="SMD04592.1"/>
    <property type="molecule type" value="Genomic_DNA"/>
</dbReference>
<protein>
    <submittedName>
        <fullName evidence="2">Spore cortex biosynthesis protein YabQ</fullName>
    </submittedName>
</protein>
<sequence>MEFSAQVSTFLLIAATGILLGVLFDTYRVLRGVFRPPWLITSVADLLYWLVAAGIAFLALILGNWGELRFYVFIAMISGVAVYYRLASRYVVKLIMALLKLLASSWRSAKRVVVFTIVKPVRFVVRTSLLPFRYMGRRYSAWCKKRFPPPPPPEEIPPQ</sequence>
<dbReference type="NCBIfam" id="TIGR02893">
    <property type="entry name" value="spore_yabQ"/>
    <property type="match status" value="1"/>
</dbReference>
<keyword evidence="3" id="KW-1185">Reference proteome</keyword>
<accession>A0A1W2E594</accession>
<dbReference type="Pfam" id="PF09578">
    <property type="entry name" value="Spore_YabQ"/>
    <property type="match status" value="1"/>
</dbReference>
<dbReference type="STRING" id="112901.SAMN04488500_12074"/>
<keyword evidence="1" id="KW-0472">Membrane</keyword>
<feature type="transmembrane region" description="Helical" evidence="1">
    <location>
        <begin position="68"/>
        <end position="86"/>
    </location>
</feature>
<evidence type="ECO:0000313" key="3">
    <source>
        <dbReference type="Proteomes" id="UP000192738"/>
    </source>
</evidence>
<organism evidence="2 3">
    <name type="scientific">Sporomusa malonica</name>
    <dbReference type="NCBI Taxonomy" id="112901"/>
    <lineage>
        <taxon>Bacteria</taxon>
        <taxon>Bacillati</taxon>
        <taxon>Bacillota</taxon>
        <taxon>Negativicutes</taxon>
        <taxon>Selenomonadales</taxon>
        <taxon>Sporomusaceae</taxon>
        <taxon>Sporomusa</taxon>
    </lineage>
</organism>
<name>A0A1W2E594_9FIRM</name>
<dbReference type="OrthoDB" id="1685240at2"/>